<feature type="transmembrane region" description="Helical" evidence="5">
    <location>
        <begin position="26"/>
        <end position="44"/>
    </location>
</feature>
<comment type="caution">
    <text evidence="7">The sequence shown here is derived from an EMBL/GenBank/DDBJ whole genome shotgun (WGS) entry which is preliminary data.</text>
</comment>
<evidence type="ECO:0000256" key="4">
    <source>
        <dbReference type="SAM" id="Coils"/>
    </source>
</evidence>
<dbReference type="RefSeq" id="WP_102597550.1">
    <property type="nucleotide sequence ID" value="NZ_JBQDNZ010000006.1"/>
</dbReference>
<dbReference type="GO" id="GO:0016020">
    <property type="term" value="C:membrane"/>
    <property type="evidence" value="ECO:0007669"/>
    <property type="project" value="InterPro"/>
</dbReference>
<dbReference type="Pfam" id="PF02518">
    <property type="entry name" value="HATPase_c"/>
    <property type="match status" value="1"/>
</dbReference>
<sequence length="415" mass="44803">MSTTAQPWADPQQQHRHFGSPALLRWGQHLVTFILVLIVLLRVFASGQHPWLSLGLSILFVAWYSAGFIRMARSQAKHLPAWWLAVLLVIWVASLASSPEFMWLAFSLWLLLGHQLPLLPSILWSVVVYAFTLLAPYLHNLEVTLAAAAGPLVGGLFAWGISRGYLQMERDAEVRTSLVDSLVRAQQEMADLQGELARSQHEAGIATERTRLAREIHDTVAQQLSSIGLHAKAAEASKDPAAATAALSRIDELSGQALTDLRRIIAALAPAELDSQALAGALGRILENFKTDSKLQTRLDIEPGLPALHPNVQIALLRTAQSALSNVLRHAQASTVALSLGSSGDEVRLDIVDDGIGFIPNTGRTQTSTHTGGFGLTAMNQRLRELGGGLDVESSPGEGTALCAHLPLRLAKDNS</sequence>
<feature type="transmembrane region" description="Helical" evidence="5">
    <location>
        <begin position="118"/>
        <end position="137"/>
    </location>
</feature>
<gene>
    <name evidence="7" type="ORF">CIK84_04085</name>
</gene>
<feature type="transmembrane region" description="Helical" evidence="5">
    <location>
        <begin position="51"/>
        <end position="69"/>
    </location>
</feature>
<keyword evidence="5" id="KW-0472">Membrane</keyword>
<dbReference type="PANTHER" id="PTHR24421">
    <property type="entry name" value="NITRATE/NITRITE SENSOR PROTEIN NARX-RELATED"/>
    <property type="match status" value="1"/>
</dbReference>
<name>A0A2N7S3R5_9MICC</name>
<organism evidence="7 8">
    <name type="scientific">Glutamicibacter arilaitensis</name>
    <dbReference type="NCBI Taxonomy" id="256701"/>
    <lineage>
        <taxon>Bacteria</taxon>
        <taxon>Bacillati</taxon>
        <taxon>Actinomycetota</taxon>
        <taxon>Actinomycetes</taxon>
        <taxon>Micrococcales</taxon>
        <taxon>Micrococcaceae</taxon>
        <taxon>Glutamicibacter</taxon>
    </lineage>
</organism>
<evidence type="ECO:0000256" key="1">
    <source>
        <dbReference type="ARBA" id="ARBA00022679"/>
    </source>
</evidence>
<dbReference type="InterPro" id="IPR050482">
    <property type="entry name" value="Sensor_HK_TwoCompSys"/>
</dbReference>
<dbReference type="PROSITE" id="PS50109">
    <property type="entry name" value="HIS_KIN"/>
    <property type="match status" value="1"/>
</dbReference>
<reference evidence="7 8" key="1">
    <citation type="journal article" date="2017" name="Elife">
        <title>Extensive horizontal gene transfer in cheese-associated bacteria.</title>
        <authorList>
            <person name="Bonham K.S."/>
            <person name="Wolfe B.E."/>
            <person name="Dutton R.J."/>
        </authorList>
    </citation>
    <scope>NUCLEOTIDE SEQUENCE [LARGE SCALE GENOMIC DNA]</scope>
    <source>
        <strain evidence="7 8">JB182</strain>
    </source>
</reference>
<keyword evidence="3" id="KW-0902">Two-component regulatory system</keyword>
<accession>A0A2N7S3R5</accession>
<keyword evidence="5" id="KW-0812">Transmembrane</keyword>
<dbReference type="InterPro" id="IPR003594">
    <property type="entry name" value="HATPase_dom"/>
</dbReference>
<feature type="domain" description="Histidine kinase" evidence="6">
    <location>
        <begin position="211"/>
        <end position="410"/>
    </location>
</feature>
<evidence type="ECO:0000313" key="7">
    <source>
        <dbReference type="EMBL" id="PMQ20775.1"/>
    </source>
</evidence>
<dbReference type="CDD" id="cd16917">
    <property type="entry name" value="HATPase_UhpB-NarQ-NarX-like"/>
    <property type="match status" value="1"/>
</dbReference>
<dbReference type="SMART" id="SM00387">
    <property type="entry name" value="HATPase_c"/>
    <property type="match status" value="1"/>
</dbReference>
<keyword evidence="5" id="KW-1133">Transmembrane helix</keyword>
<dbReference type="EMBL" id="PNQX01000001">
    <property type="protein sequence ID" value="PMQ20775.1"/>
    <property type="molecule type" value="Genomic_DNA"/>
</dbReference>
<evidence type="ECO:0000256" key="5">
    <source>
        <dbReference type="SAM" id="Phobius"/>
    </source>
</evidence>
<dbReference type="AlphaFoldDB" id="A0A2N7S3R5"/>
<feature type="transmembrane region" description="Helical" evidence="5">
    <location>
        <begin position="81"/>
        <end position="106"/>
    </location>
</feature>
<evidence type="ECO:0000259" key="6">
    <source>
        <dbReference type="PROSITE" id="PS50109"/>
    </source>
</evidence>
<evidence type="ECO:0000256" key="2">
    <source>
        <dbReference type="ARBA" id="ARBA00022777"/>
    </source>
</evidence>
<dbReference type="Pfam" id="PF07730">
    <property type="entry name" value="HisKA_3"/>
    <property type="match status" value="1"/>
</dbReference>
<dbReference type="Gene3D" id="3.30.565.10">
    <property type="entry name" value="Histidine kinase-like ATPase, C-terminal domain"/>
    <property type="match status" value="1"/>
</dbReference>
<dbReference type="InterPro" id="IPR017205">
    <property type="entry name" value="Sig_transdc_His_kinase_ChrS"/>
</dbReference>
<dbReference type="GO" id="GO:0046983">
    <property type="term" value="F:protein dimerization activity"/>
    <property type="evidence" value="ECO:0007669"/>
    <property type="project" value="InterPro"/>
</dbReference>
<dbReference type="InterPro" id="IPR011712">
    <property type="entry name" value="Sig_transdc_His_kin_sub3_dim/P"/>
</dbReference>
<proteinExistence type="predicted"/>
<dbReference type="SUPFAM" id="SSF55874">
    <property type="entry name" value="ATPase domain of HSP90 chaperone/DNA topoisomerase II/histidine kinase"/>
    <property type="match status" value="1"/>
</dbReference>
<protein>
    <submittedName>
        <fullName evidence="7">Histidine kinase</fullName>
    </submittedName>
</protein>
<feature type="coiled-coil region" evidence="4">
    <location>
        <begin position="175"/>
        <end position="202"/>
    </location>
</feature>
<feature type="transmembrane region" description="Helical" evidence="5">
    <location>
        <begin position="143"/>
        <end position="161"/>
    </location>
</feature>
<evidence type="ECO:0000313" key="8">
    <source>
        <dbReference type="Proteomes" id="UP000235739"/>
    </source>
</evidence>
<dbReference type="InterPro" id="IPR005467">
    <property type="entry name" value="His_kinase_dom"/>
</dbReference>
<keyword evidence="1" id="KW-0808">Transferase</keyword>
<keyword evidence="4" id="KW-0175">Coiled coil</keyword>
<dbReference type="PIRSF" id="PIRSF037434">
    <property type="entry name" value="STHK_ChrS"/>
    <property type="match status" value="1"/>
</dbReference>
<evidence type="ECO:0000256" key="3">
    <source>
        <dbReference type="ARBA" id="ARBA00023012"/>
    </source>
</evidence>
<dbReference type="InterPro" id="IPR036890">
    <property type="entry name" value="HATPase_C_sf"/>
</dbReference>
<keyword evidence="2 7" id="KW-0418">Kinase</keyword>
<dbReference type="Proteomes" id="UP000235739">
    <property type="component" value="Unassembled WGS sequence"/>
</dbReference>
<dbReference type="Gene3D" id="1.20.5.1930">
    <property type="match status" value="1"/>
</dbReference>
<dbReference type="GO" id="GO:0000155">
    <property type="term" value="F:phosphorelay sensor kinase activity"/>
    <property type="evidence" value="ECO:0007669"/>
    <property type="project" value="InterPro"/>
</dbReference>